<evidence type="ECO:0000313" key="2">
    <source>
        <dbReference type="EMBL" id="RYQ29995.1"/>
    </source>
</evidence>
<dbReference type="InterPro" id="IPR021145">
    <property type="entry name" value="Portal_protein_SPP1_Gp6-like"/>
</dbReference>
<comment type="caution">
    <text evidence="2">The sequence shown here is derived from an EMBL/GenBank/DDBJ whole genome shotgun (WGS) entry which is preliminary data.</text>
</comment>
<organism evidence="2 3">
    <name type="scientific">Bifidobacterium pseudolongum subsp. globosum</name>
    <dbReference type="NCBI Taxonomy" id="1690"/>
    <lineage>
        <taxon>Bacteria</taxon>
        <taxon>Bacillati</taxon>
        <taxon>Actinomycetota</taxon>
        <taxon>Actinomycetes</taxon>
        <taxon>Bifidobacteriales</taxon>
        <taxon>Bifidobacteriaceae</taxon>
        <taxon>Bifidobacterium</taxon>
    </lineage>
</organism>
<evidence type="ECO:0000256" key="1">
    <source>
        <dbReference type="SAM" id="MobiDB-lite"/>
    </source>
</evidence>
<accession>A0A4Q5ALS1</accession>
<dbReference type="AlphaFoldDB" id="A0A4Q5ALS1"/>
<gene>
    <name evidence="2" type="ORF">PG2017B_1278</name>
</gene>
<name>A0A4Q5ALS1_9BIFI</name>
<dbReference type="Proteomes" id="UP000291920">
    <property type="component" value="Unassembled WGS sequence"/>
</dbReference>
<proteinExistence type="predicted"/>
<dbReference type="EMBL" id="RYUT01000003">
    <property type="protein sequence ID" value="RYQ29995.1"/>
    <property type="molecule type" value="Genomic_DNA"/>
</dbReference>
<sequence length="521" mass="56814">MTYPIVQANDLTSMGVTITPPSCVQGVDDTNIGMLARLIMQWQAKRARNRLKTDYWNGKHKLDHIGFSIPPALRKLEEVVGWPAKAVQAHAERCMFDGFVSKNDSDDPYGIQRTLVDNRFDIELPMAITSTMVHSCAFIAVTPGDVEAGEPEVLVTPQSAQWASGIWNPRTRALDAAFAVNEADDYGRPTEMTLYTTDRTIRMRNTSTGWKLIDEHSHGLNRVPVEPLVYRPTLERPFGSSVISRPVMSITDDAVRTVLRSETSAEFYSAPQYLLLGADPDSFKDDSGNPIPVWEFIIGRINLLSKDEDGDVPKIEQISQQSVQPHIDQLRELACRFSGETNVPVSSLGVVTDNPSSAEAMHAAEKDLIIDCAAATRVFGAALRRVGQDIVMMRSDGPNEMDDELATLTARWRNPALPSVIDAGDAMVKLIGAFPWLAETTVALEEVGFTDEQITRLLAEKRRNQAMGSLDQLLTPKEVSDARQGGPRQAGDGTEPGGGTRADGSGQTVGQPQGVGGSDAA</sequence>
<reference evidence="2 3" key="1">
    <citation type="submission" date="2018-12" db="EMBL/GenBank/DDBJ databases">
        <title>Unveiling genomic diversity among members of the Bifidobacterium pseudolongum species, a widely distributed gut commensal of the animal kingdom.</title>
        <authorList>
            <person name="Lugli G.A."/>
            <person name="Duranti S."/>
            <person name="Albert K."/>
            <person name="Mancabelli L."/>
            <person name="Napoli S."/>
            <person name="Viappiani A."/>
            <person name="Anzalone R."/>
            <person name="Longhi G."/>
            <person name="Milani C."/>
            <person name="Turroni F."/>
            <person name="Alessandri G."/>
            <person name="Sela D.A."/>
            <person name="Van Sinderen D."/>
            <person name="Ventura M."/>
        </authorList>
    </citation>
    <scope>NUCLEOTIDE SEQUENCE [LARGE SCALE GENOMIC DNA]</scope>
    <source>
        <strain evidence="2 3">2017B</strain>
    </source>
</reference>
<evidence type="ECO:0000313" key="3">
    <source>
        <dbReference type="Proteomes" id="UP000291920"/>
    </source>
</evidence>
<dbReference type="Pfam" id="PF05133">
    <property type="entry name" value="SPP1_portal"/>
    <property type="match status" value="1"/>
</dbReference>
<protein>
    <submittedName>
        <fullName evidence="2">SPP1 Gp6-like phage portal protein</fullName>
    </submittedName>
</protein>
<feature type="region of interest" description="Disordered" evidence="1">
    <location>
        <begin position="468"/>
        <end position="521"/>
    </location>
</feature>
<dbReference type="RefSeq" id="WP_129870992.1">
    <property type="nucleotide sequence ID" value="NZ_RYUO01000003.1"/>
</dbReference>